<dbReference type="EMBL" id="CAJOBC010083104">
    <property type="protein sequence ID" value="CAF4296758.1"/>
    <property type="molecule type" value="Genomic_DNA"/>
</dbReference>
<dbReference type="AlphaFoldDB" id="A0A815L5X9"/>
<evidence type="ECO:0000313" key="3">
    <source>
        <dbReference type="EMBL" id="CAF4231737.1"/>
    </source>
</evidence>
<keyword evidence="5" id="KW-1185">Reference proteome</keyword>
<dbReference type="Proteomes" id="UP000677228">
    <property type="component" value="Unassembled WGS sequence"/>
</dbReference>
<proteinExistence type="predicted"/>
<protein>
    <submittedName>
        <fullName evidence="1">Uncharacterized protein</fullName>
    </submittedName>
</protein>
<evidence type="ECO:0000313" key="1">
    <source>
        <dbReference type="EMBL" id="CAF1404743.1"/>
    </source>
</evidence>
<gene>
    <name evidence="1" type="ORF">GPM918_LOCUS33356</name>
    <name evidence="2" type="ORF">OVA965_LOCUS34171</name>
    <name evidence="4" type="ORF">SRO942_LOCUS34040</name>
    <name evidence="3" type="ORF">TMI583_LOCUS35083</name>
</gene>
<dbReference type="Proteomes" id="UP000663829">
    <property type="component" value="Unassembled WGS sequence"/>
</dbReference>
<evidence type="ECO:0000313" key="4">
    <source>
        <dbReference type="EMBL" id="CAF4296758.1"/>
    </source>
</evidence>
<dbReference type="EMBL" id="CAJNOK010028395">
    <property type="protein sequence ID" value="CAF1434134.1"/>
    <property type="molecule type" value="Genomic_DNA"/>
</dbReference>
<dbReference type="EMBL" id="CAJNOQ010017682">
    <property type="protein sequence ID" value="CAF1404743.1"/>
    <property type="molecule type" value="Genomic_DNA"/>
</dbReference>
<dbReference type="EMBL" id="CAJOBA010050185">
    <property type="protein sequence ID" value="CAF4231737.1"/>
    <property type="molecule type" value="Genomic_DNA"/>
</dbReference>
<reference evidence="1" key="1">
    <citation type="submission" date="2021-02" db="EMBL/GenBank/DDBJ databases">
        <authorList>
            <person name="Nowell W R."/>
        </authorList>
    </citation>
    <scope>NUCLEOTIDE SEQUENCE</scope>
</reference>
<dbReference type="OrthoDB" id="10057571at2759"/>
<accession>A0A815L5X9</accession>
<dbReference type="Proteomes" id="UP000681722">
    <property type="component" value="Unassembled WGS sequence"/>
</dbReference>
<dbReference type="Proteomes" id="UP000682733">
    <property type="component" value="Unassembled WGS sequence"/>
</dbReference>
<evidence type="ECO:0000313" key="5">
    <source>
        <dbReference type="Proteomes" id="UP000663829"/>
    </source>
</evidence>
<organism evidence="1 5">
    <name type="scientific">Didymodactylos carnosus</name>
    <dbReference type="NCBI Taxonomy" id="1234261"/>
    <lineage>
        <taxon>Eukaryota</taxon>
        <taxon>Metazoa</taxon>
        <taxon>Spiralia</taxon>
        <taxon>Gnathifera</taxon>
        <taxon>Rotifera</taxon>
        <taxon>Eurotatoria</taxon>
        <taxon>Bdelloidea</taxon>
        <taxon>Philodinida</taxon>
        <taxon>Philodinidae</taxon>
        <taxon>Didymodactylos</taxon>
    </lineage>
</organism>
<sequence length="321" mass="37781">MTDVDQCQEDSCTHSQNAVCLHCDQRLCFEHISAHNESLLNESNTISDDLNALLEQINLKCQNETKVIAAEQLKQWLATSLESIEREYNEKLQMIHQLDKSLHETLEEFKETLYQRINEIRIPLERIHSKLTTSKPEIDRLHQSVERIREEVNNLEYRIVLTSKPIDFSHYLKVCEVWKQQKSDNKPVSTFIDRPVTKYTTQTPNSPIPKIKELAQTAAVKQQKPVIYYKPAPTVTTNNNYQRQCFSRGNHYQEDDGNNKHYDQETHQQAYKYIDPAEQQSFNSRHQSIQDYRYPQAVSYNTQRRPMPFNRMYSSAFSFSS</sequence>
<name>A0A815L5X9_9BILA</name>
<evidence type="ECO:0000313" key="2">
    <source>
        <dbReference type="EMBL" id="CAF1434134.1"/>
    </source>
</evidence>
<comment type="caution">
    <text evidence="1">The sequence shown here is derived from an EMBL/GenBank/DDBJ whole genome shotgun (WGS) entry which is preliminary data.</text>
</comment>